<dbReference type="KEGG" id="adl:AURDEDRAFT_117919"/>
<feature type="region of interest" description="Disordered" evidence="8">
    <location>
        <begin position="237"/>
        <end position="258"/>
    </location>
</feature>
<keyword evidence="5 7" id="KW-1133">Transmembrane helix</keyword>
<dbReference type="GO" id="GO:0016020">
    <property type="term" value="C:membrane"/>
    <property type="evidence" value="ECO:0007669"/>
    <property type="project" value="UniProtKB-SubCell"/>
</dbReference>
<sequence>KAAIRSVVRWGLIGFSFFVFLLLSIALVVSSAAALFLEARRTARDGSIKNLHSLYIGLAYVILVVVSLIFFAKRRRDVHIKLSKIPRKHVAIRREDVPKTVHKFISEEYLRSAAILYASQPVDGHQDGWGDPGTDFEGIRFRRRLLDTVVEVDEAARAIVPRLLPIRPHTRVLHHLRALTPLIPVDESGSSCLRSYDSVIEFARHARREPTEEEFVHGLQAASDLITIFRSYDRYRAEDDDEQERSQEGSPAPRTFSF</sequence>
<evidence type="ECO:0000313" key="10">
    <source>
        <dbReference type="Proteomes" id="UP000006514"/>
    </source>
</evidence>
<evidence type="ECO:0000256" key="4">
    <source>
        <dbReference type="ARBA" id="ARBA00022692"/>
    </source>
</evidence>
<gene>
    <name evidence="7" type="primary">DLT1</name>
    <name evidence="9" type="ORF">AURDEDRAFT_117919</name>
</gene>
<name>J0CSE9_AURST</name>
<dbReference type="OrthoDB" id="337038at2759"/>
<proteinExistence type="inferred from homology"/>
<protein>
    <recommendedName>
        <fullName evidence="3 7">Defect at low temperature protein 1</fullName>
    </recommendedName>
</protein>
<organism evidence="9 10">
    <name type="scientific">Auricularia subglabra (strain TFB-10046 / SS5)</name>
    <name type="common">White-rot fungus</name>
    <name type="synonym">Auricularia delicata (strain TFB10046)</name>
    <dbReference type="NCBI Taxonomy" id="717982"/>
    <lineage>
        <taxon>Eukaryota</taxon>
        <taxon>Fungi</taxon>
        <taxon>Dikarya</taxon>
        <taxon>Basidiomycota</taxon>
        <taxon>Agaricomycotina</taxon>
        <taxon>Agaricomycetes</taxon>
        <taxon>Auriculariales</taxon>
        <taxon>Auriculariaceae</taxon>
        <taxon>Auricularia</taxon>
    </lineage>
</organism>
<keyword evidence="4 7" id="KW-0812">Transmembrane</keyword>
<evidence type="ECO:0000256" key="1">
    <source>
        <dbReference type="ARBA" id="ARBA00002489"/>
    </source>
</evidence>
<evidence type="ECO:0000256" key="7">
    <source>
        <dbReference type="RuleBase" id="RU367100"/>
    </source>
</evidence>
<dbReference type="EMBL" id="JH688368">
    <property type="protein sequence ID" value="EJD33204.1"/>
    <property type="molecule type" value="Genomic_DNA"/>
</dbReference>
<dbReference type="Proteomes" id="UP000006514">
    <property type="component" value="Unassembled WGS sequence"/>
</dbReference>
<comment type="subcellular location">
    <subcellularLocation>
        <location evidence="7">Membrane</location>
        <topology evidence="7">Multi-pass membrane protein</topology>
    </subcellularLocation>
</comment>
<evidence type="ECO:0000256" key="6">
    <source>
        <dbReference type="ARBA" id="ARBA00023136"/>
    </source>
</evidence>
<feature type="non-terminal residue" evidence="9">
    <location>
        <position position="1"/>
    </location>
</feature>
<evidence type="ECO:0000256" key="5">
    <source>
        <dbReference type="ARBA" id="ARBA00022989"/>
    </source>
</evidence>
<reference evidence="10" key="1">
    <citation type="journal article" date="2012" name="Science">
        <title>The Paleozoic origin of enzymatic lignin decomposition reconstructed from 31 fungal genomes.</title>
        <authorList>
            <person name="Floudas D."/>
            <person name="Binder M."/>
            <person name="Riley R."/>
            <person name="Barry K."/>
            <person name="Blanchette R.A."/>
            <person name="Henrissat B."/>
            <person name="Martinez A.T."/>
            <person name="Otillar R."/>
            <person name="Spatafora J.W."/>
            <person name="Yadav J.S."/>
            <person name="Aerts A."/>
            <person name="Benoit I."/>
            <person name="Boyd A."/>
            <person name="Carlson A."/>
            <person name="Copeland A."/>
            <person name="Coutinho P.M."/>
            <person name="de Vries R.P."/>
            <person name="Ferreira P."/>
            <person name="Findley K."/>
            <person name="Foster B."/>
            <person name="Gaskell J."/>
            <person name="Glotzer D."/>
            <person name="Gorecki P."/>
            <person name="Heitman J."/>
            <person name="Hesse C."/>
            <person name="Hori C."/>
            <person name="Igarashi K."/>
            <person name="Jurgens J.A."/>
            <person name="Kallen N."/>
            <person name="Kersten P."/>
            <person name="Kohler A."/>
            <person name="Kuees U."/>
            <person name="Kumar T.K.A."/>
            <person name="Kuo A."/>
            <person name="LaButti K."/>
            <person name="Larrondo L.F."/>
            <person name="Lindquist E."/>
            <person name="Ling A."/>
            <person name="Lombard V."/>
            <person name="Lucas S."/>
            <person name="Lundell T."/>
            <person name="Martin R."/>
            <person name="McLaughlin D.J."/>
            <person name="Morgenstern I."/>
            <person name="Morin E."/>
            <person name="Murat C."/>
            <person name="Nagy L.G."/>
            <person name="Nolan M."/>
            <person name="Ohm R.A."/>
            <person name="Patyshakuliyeva A."/>
            <person name="Rokas A."/>
            <person name="Ruiz-Duenas F.J."/>
            <person name="Sabat G."/>
            <person name="Salamov A."/>
            <person name="Samejima M."/>
            <person name="Schmutz J."/>
            <person name="Slot J.C."/>
            <person name="St John F."/>
            <person name="Stenlid J."/>
            <person name="Sun H."/>
            <person name="Sun S."/>
            <person name="Syed K."/>
            <person name="Tsang A."/>
            <person name="Wiebenga A."/>
            <person name="Young D."/>
            <person name="Pisabarro A."/>
            <person name="Eastwood D.C."/>
            <person name="Martin F."/>
            <person name="Cullen D."/>
            <person name="Grigoriev I.V."/>
            <person name="Hibbett D.S."/>
        </authorList>
    </citation>
    <scope>NUCLEOTIDE SEQUENCE [LARGE SCALE GENOMIC DNA]</scope>
    <source>
        <strain evidence="10">TFB10046</strain>
    </source>
</reference>
<dbReference type="eggNOG" id="ENOG502RAJJ">
    <property type="taxonomic scope" value="Eukaryota"/>
</dbReference>
<comment type="function">
    <text evidence="1 7">Required for growth under high-pressure and low-temperature conditions.</text>
</comment>
<dbReference type="AlphaFoldDB" id="J0CSE9"/>
<evidence type="ECO:0000313" key="9">
    <source>
        <dbReference type="EMBL" id="EJD33204.1"/>
    </source>
</evidence>
<dbReference type="InParanoid" id="J0CSE9"/>
<dbReference type="PANTHER" id="PTHR40021">
    <property type="entry name" value="DEFECT AT LOW TEMPERATURE PROTEIN 1"/>
    <property type="match status" value="1"/>
</dbReference>
<evidence type="ECO:0000256" key="3">
    <source>
        <dbReference type="ARBA" id="ARBA00021353"/>
    </source>
</evidence>
<evidence type="ECO:0000256" key="8">
    <source>
        <dbReference type="SAM" id="MobiDB-lite"/>
    </source>
</evidence>
<dbReference type="InterPro" id="IPR038869">
    <property type="entry name" value="DLT1"/>
</dbReference>
<feature type="transmembrane region" description="Helical" evidence="7">
    <location>
        <begin position="12"/>
        <end position="34"/>
    </location>
</feature>
<dbReference type="PANTHER" id="PTHR40021:SF1">
    <property type="entry name" value="DEFECT AT LOW TEMPERATURE PROTEIN 1"/>
    <property type="match status" value="1"/>
</dbReference>
<evidence type="ECO:0000256" key="2">
    <source>
        <dbReference type="ARBA" id="ARBA00005550"/>
    </source>
</evidence>
<keyword evidence="6 7" id="KW-0472">Membrane</keyword>
<comment type="similarity">
    <text evidence="2 7">Belongs to the DLT1 family.</text>
</comment>
<feature type="transmembrane region" description="Helical" evidence="7">
    <location>
        <begin position="54"/>
        <end position="72"/>
    </location>
</feature>
<keyword evidence="10" id="KW-1185">Reference proteome</keyword>
<accession>J0CSE9</accession>